<evidence type="ECO:0000313" key="1">
    <source>
        <dbReference type="EMBL" id="PIS30033.1"/>
    </source>
</evidence>
<accession>A0A2H0XYZ7</accession>
<protein>
    <submittedName>
        <fullName evidence="1">Uncharacterized protein</fullName>
    </submittedName>
</protein>
<comment type="caution">
    <text evidence="1">The sequence shown here is derived from an EMBL/GenBank/DDBJ whole genome shotgun (WGS) entry which is preliminary data.</text>
</comment>
<name>A0A2H0XYZ7_UNCSA</name>
<dbReference type="SUPFAM" id="SSF49265">
    <property type="entry name" value="Fibronectin type III"/>
    <property type="match status" value="1"/>
</dbReference>
<dbReference type="Proteomes" id="UP000231343">
    <property type="component" value="Unassembled WGS sequence"/>
</dbReference>
<organism evidence="1 2">
    <name type="scientific">Candidatus Saganbacteria bacterium CG08_land_8_20_14_0_20_45_16</name>
    <dbReference type="NCBI Taxonomy" id="2014293"/>
    <lineage>
        <taxon>Bacteria</taxon>
        <taxon>Bacillati</taxon>
        <taxon>Saganbacteria</taxon>
    </lineage>
</organism>
<evidence type="ECO:0000313" key="2">
    <source>
        <dbReference type="Proteomes" id="UP000231343"/>
    </source>
</evidence>
<dbReference type="InterPro" id="IPR036116">
    <property type="entry name" value="FN3_sf"/>
</dbReference>
<reference evidence="1 2" key="1">
    <citation type="submission" date="2017-09" db="EMBL/GenBank/DDBJ databases">
        <title>Depth-based differentiation of microbial function through sediment-hosted aquifers and enrichment of novel symbionts in the deep terrestrial subsurface.</title>
        <authorList>
            <person name="Probst A.J."/>
            <person name="Ladd B."/>
            <person name="Jarett J.K."/>
            <person name="Geller-Mcgrath D.E."/>
            <person name="Sieber C.M."/>
            <person name="Emerson J.B."/>
            <person name="Anantharaman K."/>
            <person name="Thomas B.C."/>
            <person name="Malmstrom R."/>
            <person name="Stieglmeier M."/>
            <person name="Klingl A."/>
            <person name="Woyke T."/>
            <person name="Ryan C.M."/>
            <person name="Banfield J.F."/>
        </authorList>
    </citation>
    <scope>NUCLEOTIDE SEQUENCE [LARGE SCALE GENOMIC DNA]</scope>
    <source>
        <strain evidence="1">CG08_land_8_20_14_0_20_45_16</strain>
    </source>
</reference>
<dbReference type="AlphaFoldDB" id="A0A2H0XYZ7"/>
<dbReference type="Gene3D" id="2.60.40.10">
    <property type="entry name" value="Immunoglobulins"/>
    <property type="match status" value="1"/>
</dbReference>
<proteinExistence type="predicted"/>
<gene>
    <name evidence="1" type="ORF">COT42_03745</name>
</gene>
<sequence length="457" mass="51569">MGVDENCDGFDDYCLDGDHREGYSGEAGTRDVGICQGYLEECWDRGEGFQYYRTREEIRPEDEVLNDEIDQNCDGYDDQCIGGEERGSYSGLGVTRGIGICQDKIETCEDRGEGMLFYETRPERLPVDEVLEDGIDQNCDGHDELCVMGQVRDLLIRKIASNVGLSWTMPPEGEPSSYYQIYSGTSPDSLRRLTTVVAGSHSYWISGLAFIGTGSSFYYQVTSVCMDEESEPSNMGYVFRQSLTYYPDDSNRHWISLPYRTGYATLADLLEEINGISDITKEAGRLRAPALCDLVARYNAATQAYENVFWGGTAWLSEVDNYDTHEMEVPLVVAGEGIEINILTDFNLMLFGANDPDFTFDLTYHADGGNRNFISIPYDSSYVNLMDIVNDINDGPVPGTCEKITRWNPTSQLYESRTWFFDLYEWLRIPEEDVSVVPGEAFEIIINADTVFRPVVR</sequence>
<dbReference type="InterPro" id="IPR013783">
    <property type="entry name" value="Ig-like_fold"/>
</dbReference>
<dbReference type="EMBL" id="PEYM01000065">
    <property type="protein sequence ID" value="PIS30033.1"/>
    <property type="molecule type" value="Genomic_DNA"/>
</dbReference>